<organism evidence="12 13">
    <name type="scientific">PS1 clade bacterium</name>
    <dbReference type="NCBI Taxonomy" id="2175152"/>
    <lineage>
        <taxon>Bacteria</taxon>
        <taxon>Pseudomonadati</taxon>
        <taxon>Pseudomonadota</taxon>
        <taxon>Alphaproteobacteria</taxon>
        <taxon>PS1 clade</taxon>
    </lineage>
</organism>
<dbReference type="InterPro" id="IPR003835">
    <property type="entry name" value="Glyco_trans_19"/>
</dbReference>
<keyword evidence="5" id="KW-0444">Lipid biosynthesis</keyword>
<evidence type="ECO:0000256" key="10">
    <source>
        <dbReference type="ARBA" id="ARBA00048975"/>
    </source>
</evidence>
<dbReference type="SUPFAM" id="SSF53756">
    <property type="entry name" value="UDP-Glycosyltransferase/glycogen phosphorylase"/>
    <property type="match status" value="1"/>
</dbReference>
<name>A0A368DNR0_9PROT</name>
<reference evidence="12 13" key="1">
    <citation type="journal article" date="2018" name="Microbiome">
        <title>Fine metagenomic profile of the Mediterranean stratified and mixed water columns revealed by assembly and recruitment.</title>
        <authorList>
            <person name="Haro-Moreno J.M."/>
            <person name="Lopez-Perez M."/>
            <person name="De La Torre J.R."/>
            <person name="Picazo A."/>
            <person name="Camacho A."/>
            <person name="Rodriguez-Valera F."/>
        </authorList>
    </citation>
    <scope>NUCLEOTIDE SEQUENCE [LARGE SCALE GENOMIC DNA]</scope>
    <source>
        <strain evidence="12">MED-G57</strain>
    </source>
</reference>
<dbReference type="GO" id="GO:0005543">
    <property type="term" value="F:phospholipid binding"/>
    <property type="evidence" value="ECO:0007669"/>
    <property type="project" value="TreeGrafter"/>
</dbReference>
<proteinExistence type="inferred from homology"/>
<dbReference type="AlphaFoldDB" id="A0A368DNR0"/>
<comment type="caution">
    <text evidence="12">The sequence shown here is derived from an EMBL/GenBank/DDBJ whole genome shotgun (WGS) entry which is preliminary data.</text>
</comment>
<evidence type="ECO:0000256" key="7">
    <source>
        <dbReference type="ARBA" id="ARBA00022676"/>
    </source>
</evidence>
<evidence type="ECO:0000256" key="6">
    <source>
        <dbReference type="ARBA" id="ARBA00022556"/>
    </source>
</evidence>
<dbReference type="EC" id="2.4.1.182" evidence="3 11"/>
<dbReference type="PANTHER" id="PTHR30372:SF4">
    <property type="entry name" value="LIPID-A-DISACCHARIDE SYNTHASE, MITOCHONDRIAL-RELATED"/>
    <property type="match status" value="1"/>
</dbReference>
<dbReference type="Pfam" id="PF02684">
    <property type="entry name" value="LpxB"/>
    <property type="match status" value="1"/>
</dbReference>
<comment type="catalytic activity">
    <reaction evidence="10">
        <text>a lipid X + a UDP-2-N,3-O-bis[(3R)-3-hydroxyacyl]-alpha-D-glucosamine = a lipid A disaccharide + UDP + H(+)</text>
        <dbReference type="Rhea" id="RHEA:67828"/>
        <dbReference type="ChEBI" id="CHEBI:15378"/>
        <dbReference type="ChEBI" id="CHEBI:58223"/>
        <dbReference type="ChEBI" id="CHEBI:137748"/>
        <dbReference type="ChEBI" id="CHEBI:176338"/>
        <dbReference type="ChEBI" id="CHEBI:176343"/>
        <dbReference type="EC" id="2.4.1.182"/>
    </reaction>
</comment>
<dbReference type="GO" id="GO:0016020">
    <property type="term" value="C:membrane"/>
    <property type="evidence" value="ECO:0007669"/>
    <property type="project" value="GOC"/>
</dbReference>
<protein>
    <recommendedName>
        <fullName evidence="4 11">Lipid-A-disaccharide synthase</fullName>
        <ecNumber evidence="3 11">2.4.1.182</ecNumber>
    </recommendedName>
</protein>
<dbReference type="PANTHER" id="PTHR30372">
    <property type="entry name" value="LIPID-A-DISACCHARIDE SYNTHASE"/>
    <property type="match status" value="1"/>
</dbReference>
<evidence type="ECO:0000313" key="12">
    <source>
        <dbReference type="EMBL" id="RCL72861.1"/>
    </source>
</evidence>
<dbReference type="NCBIfam" id="TIGR00215">
    <property type="entry name" value="lpxB"/>
    <property type="match status" value="1"/>
</dbReference>
<comment type="function">
    <text evidence="1">Condensation of UDP-2,3-diacylglucosamine and 2,3-diacylglucosamine-1-phosphate to form lipid A disaccharide, a precursor of lipid A, a phosphorylated glycolipid that anchors the lipopolysaccharide to the outer membrane of the cell.</text>
</comment>
<evidence type="ECO:0000256" key="8">
    <source>
        <dbReference type="ARBA" id="ARBA00022679"/>
    </source>
</evidence>
<evidence type="ECO:0000256" key="3">
    <source>
        <dbReference type="ARBA" id="ARBA00012687"/>
    </source>
</evidence>
<dbReference type="Gene3D" id="3.40.50.2000">
    <property type="entry name" value="Glycogen Phosphorylase B"/>
    <property type="match status" value="1"/>
</dbReference>
<accession>A0A368DNR0</accession>
<comment type="similarity">
    <text evidence="2">Belongs to the LpxB family.</text>
</comment>
<evidence type="ECO:0000256" key="1">
    <source>
        <dbReference type="ARBA" id="ARBA00002056"/>
    </source>
</evidence>
<evidence type="ECO:0000256" key="11">
    <source>
        <dbReference type="NCBIfam" id="TIGR00215"/>
    </source>
</evidence>
<evidence type="ECO:0000256" key="5">
    <source>
        <dbReference type="ARBA" id="ARBA00022516"/>
    </source>
</evidence>
<evidence type="ECO:0000256" key="9">
    <source>
        <dbReference type="ARBA" id="ARBA00023098"/>
    </source>
</evidence>
<sequence>MLSKKIAIIAGEPSGDIMGAELIHEFKYLYNNIEILGVGGKELSKLGLKSIFPIDRVSYIGPWDIIKNVNTIRKLIKITVDTIIRSKPDILVIIDCPEFSHRVAKRVRRISPEIPIVNYVSPTIWAWRQSRATKMSSYIDHVLSILPFEPELYQKLNGPMCTYVGNPLSERVAKYMKTLSKTNNSKTIDLVLMAGSRKSEVSRLLAPSIDGINRLNKKYDNLVVKILTFEHFHDLIIKNLSKASFNYEIITQEREKYRNIINSDLAIVASGSATLELAIAKLPMVVIYKTNIIFSIFRFFIKTHSIVLPNIIHGSKIITELFQLKCNGFAIANVLQSIIENDNIREDQVKMHNEVREKIFSNDKSDQHEGAKIIYDYLK</sequence>
<dbReference type="Proteomes" id="UP000253570">
    <property type="component" value="Unassembled WGS sequence"/>
</dbReference>
<keyword evidence="6" id="KW-0441">Lipid A biosynthesis</keyword>
<dbReference type="EMBL" id="QOQD01000011">
    <property type="protein sequence ID" value="RCL72861.1"/>
    <property type="molecule type" value="Genomic_DNA"/>
</dbReference>
<dbReference type="GO" id="GO:0009245">
    <property type="term" value="P:lipid A biosynthetic process"/>
    <property type="evidence" value="ECO:0007669"/>
    <property type="project" value="UniProtKB-UniRule"/>
</dbReference>
<keyword evidence="7 12" id="KW-0328">Glycosyltransferase</keyword>
<evidence type="ECO:0000313" key="13">
    <source>
        <dbReference type="Proteomes" id="UP000253570"/>
    </source>
</evidence>
<evidence type="ECO:0000256" key="2">
    <source>
        <dbReference type="ARBA" id="ARBA00007868"/>
    </source>
</evidence>
<gene>
    <name evidence="12" type="primary">lpxB</name>
    <name evidence="12" type="ORF">DBW71_04920</name>
</gene>
<evidence type="ECO:0000256" key="4">
    <source>
        <dbReference type="ARBA" id="ARBA00020902"/>
    </source>
</evidence>
<dbReference type="GO" id="GO:0008915">
    <property type="term" value="F:lipid-A-disaccharide synthase activity"/>
    <property type="evidence" value="ECO:0007669"/>
    <property type="project" value="UniProtKB-UniRule"/>
</dbReference>
<keyword evidence="8 12" id="KW-0808">Transferase</keyword>
<keyword evidence="9" id="KW-0443">Lipid metabolism</keyword>